<dbReference type="PROSITE" id="PS00232">
    <property type="entry name" value="CADHERIN_1"/>
    <property type="match status" value="3"/>
</dbReference>
<accession>A0A914D8M4</accession>
<keyword evidence="9" id="KW-0472">Membrane</keyword>
<evidence type="ECO:0000256" key="3">
    <source>
        <dbReference type="ARBA" id="ARBA00022692"/>
    </source>
</evidence>
<feature type="signal peptide" evidence="12">
    <location>
        <begin position="1"/>
        <end position="22"/>
    </location>
</feature>
<feature type="domain" description="Cadherin" evidence="13">
    <location>
        <begin position="660"/>
        <end position="761"/>
    </location>
</feature>
<evidence type="ECO:0000256" key="10">
    <source>
        <dbReference type="ARBA" id="ARBA00023180"/>
    </source>
</evidence>
<dbReference type="GO" id="GO:0007156">
    <property type="term" value="P:homophilic cell adhesion via plasma membrane adhesion molecules"/>
    <property type="evidence" value="ECO:0007669"/>
    <property type="project" value="InterPro"/>
</dbReference>
<evidence type="ECO:0000256" key="9">
    <source>
        <dbReference type="ARBA" id="ARBA00023136"/>
    </source>
</evidence>
<feature type="domain" description="Cadherin" evidence="13">
    <location>
        <begin position="876"/>
        <end position="962"/>
    </location>
</feature>
<keyword evidence="2" id="KW-1003">Cell membrane</keyword>
<keyword evidence="10" id="KW-0325">Glycoprotein</keyword>
<feature type="domain" description="Cadherin" evidence="13">
    <location>
        <begin position="1666"/>
        <end position="1764"/>
    </location>
</feature>
<dbReference type="PANTHER" id="PTHR24026:SF136">
    <property type="entry name" value="PROTOCADHERIN-23"/>
    <property type="match status" value="1"/>
</dbReference>
<evidence type="ECO:0000256" key="12">
    <source>
        <dbReference type="SAM" id="SignalP"/>
    </source>
</evidence>
<evidence type="ECO:0000256" key="7">
    <source>
        <dbReference type="ARBA" id="ARBA00022889"/>
    </source>
</evidence>
<keyword evidence="3" id="KW-0812">Transmembrane</keyword>
<dbReference type="InterPro" id="IPR020894">
    <property type="entry name" value="Cadherin_CS"/>
</dbReference>
<feature type="domain" description="Cadherin" evidence="13">
    <location>
        <begin position="120"/>
        <end position="234"/>
    </location>
</feature>
<keyword evidence="8" id="KW-1133">Transmembrane helix</keyword>
<dbReference type="Pfam" id="PF00028">
    <property type="entry name" value="Cadherin"/>
    <property type="match status" value="12"/>
</dbReference>
<dbReference type="GO" id="GO:0005509">
    <property type="term" value="F:calcium ion binding"/>
    <property type="evidence" value="ECO:0007669"/>
    <property type="project" value="UniProtKB-UniRule"/>
</dbReference>
<name>A0A914D8M4_9BILA</name>
<feature type="domain" description="Cadherin" evidence="13">
    <location>
        <begin position="1361"/>
        <end position="1457"/>
    </location>
</feature>
<dbReference type="SUPFAM" id="SSF49313">
    <property type="entry name" value="Cadherin-like"/>
    <property type="match status" value="16"/>
</dbReference>
<feature type="domain" description="Cadherin" evidence="13">
    <location>
        <begin position="1176"/>
        <end position="1261"/>
    </location>
</feature>
<proteinExistence type="predicted"/>
<feature type="domain" description="Cadherin" evidence="13">
    <location>
        <begin position="1765"/>
        <end position="1865"/>
    </location>
</feature>
<dbReference type="FunFam" id="2.60.40.60:FF:000092">
    <property type="entry name" value="Protocadherin 8"/>
    <property type="match status" value="2"/>
</dbReference>
<comment type="subcellular location">
    <subcellularLocation>
        <location evidence="1">Cell membrane</location>
        <topology evidence="1">Single-pass type I membrane protein</topology>
    </subcellularLocation>
</comment>
<dbReference type="CDD" id="cd11304">
    <property type="entry name" value="Cadherin_repeat"/>
    <property type="match status" value="18"/>
</dbReference>
<keyword evidence="6 11" id="KW-0106">Calcium</keyword>
<feature type="domain" description="Cadherin" evidence="13">
    <location>
        <begin position="558"/>
        <end position="659"/>
    </location>
</feature>
<evidence type="ECO:0000313" key="15">
    <source>
        <dbReference type="WBParaSite" id="ACRNAN_scaffold209.g22238.t1"/>
    </source>
</evidence>
<feature type="domain" description="Cadherin" evidence="13">
    <location>
        <begin position="1866"/>
        <end position="1970"/>
    </location>
</feature>
<feature type="domain" description="Cadherin" evidence="13">
    <location>
        <begin position="235"/>
        <end position="349"/>
    </location>
</feature>
<dbReference type="FunFam" id="2.60.40.60:FF:000007">
    <property type="entry name" value="Protocadherin alpha 2"/>
    <property type="match status" value="1"/>
</dbReference>
<dbReference type="GO" id="GO:0005886">
    <property type="term" value="C:plasma membrane"/>
    <property type="evidence" value="ECO:0007669"/>
    <property type="project" value="UniProtKB-SubCell"/>
</dbReference>
<dbReference type="PANTHER" id="PTHR24026">
    <property type="entry name" value="FAT ATYPICAL CADHERIN-RELATED"/>
    <property type="match status" value="1"/>
</dbReference>
<dbReference type="InterPro" id="IPR015919">
    <property type="entry name" value="Cadherin-like_sf"/>
</dbReference>
<evidence type="ECO:0000256" key="4">
    <source>
        <dbReference type="ARBA" id="ARBA00022729"/>
    </source>
</evidence>
<dbReference type="SMART" id="SM00112">
    <property type="entry name" value="CA"/>
    <property type="match status" value="15"/>
</dbReference>
<feature type="domain" description="Cadherin" evidence="13">
    <location>
        <begin position="762"/>
        <end position="858"/>
    </location>
</feature>
<feature type="chain" id="PRO_5037524998" evidence="12">
    <location>
        <begin position="23"/>
        <end position="2165"/>
    </location>
</feature>
<organism evidence="14 15">
    <name type="scientific">Acrobeloides nanus</name>
    <dbReference type="NCBI Taxonomy" id="290746"/>
    <lineage>
        <taxon>Eukaryota</taxon>
        <taxon>Metazoa</taxon>
        <taxon>Ecdysozoa</taxon>
        <taxon>Nematoda</taxon>
        <taxon>Chromadorea</taxon>
        <taxon>Rhabditida</taxon>
        <taxon>Tylenchina</taxon>
        <taxon>Cephalobomorpha</taxon>
        <taxon>Cephaloboidea</taxon>
        <taxon>Cephalobidae</taxon>
        <taxon>Acrobeloides</taxon>
    </lineage>
</organism>
<protein>
    <submittedName>
        <fullName evidence="15">Cadherin domain-containing protein</fullName>
    </submittedName>
</protein>
<dbReference type="InterPro" id="IPR002126">
    <property type="entry name" value="Cadherin-like_dom"/>
</dbReference>
<evidence type="ECO:0000256" key="2">
    <source>
        <dbReference type="ARBA" id="ARBA00022475"/>
    </source>
</evidence>
<feature type="domain" description="Cadherin" evidence="13">
    <location>
        <begin position="1970"/>
        <end position="2075"/>
    </location>
</feature>
<feature type="domain" description="Cadherin" evidence="13">
    <location>
        <begin position="53"/>
        <end position="119"/>
    </location>
</feature>
<dbReference type="Gene3D" id="2.60.40.60">
    <property type="entry name" value="Cadherins"/>
    <property type="match status" value="17"/>
</dbReference>
<evidence type="ECO:0000256" key="6">
    <source>
        <dbReference type="ARBA" id="ARBA00022837"/>
    </source>
</evidence>
<dbReference type="PRINTS" id="PR00205">
    <property type="entry name" value="CADHERIN"/>
</dbReference>
<evidence type="ECO:0000256" key="5">
    <source>
        <dbReference type="ARBA" id="ARBA00022737"/>
    </source>
</evidence>
<feature type="domain" description="Cadherin" evidence="13">
    <location>
        <begin position="1261"/>
        <end position="1356"/>
    </location>
</feature>
<dbReference type="Pfam" id="PF25374">
    <property type="entry name" value="Cadherin_FAT4_N"/>
    <property type="match status" value="1"/>
</dbReference>
<dbReference type="PROSITE" id="PS50268">
    <property type="entry name" value="CADHERIN_2"/>
    <property type="match status" value="16"/>
</dbReference>
<keyword evidence="14" id="KW-1185">Reference proteome</keyword>
<reference evidence="15" key="1">
    <citation type="submission" date="2022-11" db="UniProtKB">
        <authorList>
            <consortium name="WormBaseParasite"/>
        </authorList>
    </citation>
    <scope>IDENTIFICATION</scope>
</reference>
<feature type="domain" description="Cadherin" evidence="13">
    <location>
        <begin position="1060"/>
        <end position="1162"/>
    </location>
</feature>
<keyword evidence="5" id="KW-0677">Repeat</keyword>
<evidence type="ECO:0000256" key="11">
    <source>
        <dbReference type="PROSITE-ProRule" id="PRU00043"/>
    </source>
</evidence>
<keyword evidence="4 12" id="KW-0732">Signal</keyword>
<keyword evidence="7" id="KW-0130">Cell adhesion</keyword>
<evidence type="ECO:0000256" key="8">
    <source>
        <dbReference type="ARBA" id="ARBA00022989"/>
    </source>
</evidence>
<dbReference type="FunFam" id="2.60.40.60:FF:000116">
    <property type="entry name" value="Dachsous cadherin-related 2"/>
    <property type="match status" value="1"/>
</dbReference>
<dbReference type="Proteomes" id="UP000887540">
    <property type="component" value="Unplaced"/>
</dbReference>
<evidence type="ECO:0000259" key="13">
    <source>
        <dbReference type="PROSITE" id="PS50268"/>
    </source>
</evidence>
<evidence type="ECO:0000256" key="1">
    <source>
        <dbReference type="ARBA" id="ARBA00004251"/>
    </source>
</evidence>
<evidence type="ECO:0000313" key="14">
    <source>
        <dbReference type="Proteomes" id="UP000887540"/>
    </source>
</evidence>
<feature type="domain" description="Cadherin" evidence="13">
    <location>
        <begin position="2077"/>
        <end position="2151"/>
    </location>
</feature>
<sequence>MWFVTLLWIVIFYQRSFHLVSGYSERVIQFVFEEEQPSQTLIGKIELETGCNYRVSSSPATTSLVKLNLENGELKSATQIDREQLIDNELELVLVCQSLASILVIRISILDINDNSPYFTHLVQNLSIIESAPIGSRFLLPLATDLDFGENGTIASYSLRSHDEDTSEVFRLIRATDEKNGDALFLHLERELDREEKDAYVLEITAYDAGTPSRNGSKTVFITVNDANDNYPIFNSTFYEVIVNDKVEVGNALTTVYAEDKDVGANAKLRYRIVEDPSGQFRIDEETGEISAKISNLVCPKPFECRTPNCPKDTCVLAIEAIDQGTPSLSGRTFVNIYLNESSHNEPILQFKIYPASSNVAFISKNTTNGTIVAVVTVLNDYKGKGKKTIRLKSGNEDGVVRLETGNNYAILRANEIHNIRLKKAYHLEFEVWDEERSTRIAQKVLEVHVRNTDDNSLQFQYRNVTIDIPEDALIYTPIWQIKSRTGSESLTYKLDDSALPFTIDELTGILKTQQALKAPNSYDLRIVVSGLTPFEKSETLFLHINVIHSKKHLLVFNSDSYTFFIPENHELSEKIAQIKAFAQDRINEEQIKYELVESWSRAHFRLNQESGELFLKKALDYETKNEYTFHVIAKGFEMTNATRVNIFVQDINDEPPYFLTTEQHLNLLTSSLPGTKLLKLKANDPDRVDNHRLSFVVLEGPIDMFFIEKQWLILKESINYQNLKEVQLIIGAKDMADQFSSNNLTVTIHIISNMTKLPTFTTSIRTLEIHENAPIGSVIEKFHAVDVSGSVRYLLIGNHHGLIEINSFSGELKTNGILDREQYQYISFIVIANGLEGSAFYEGMLHIIDENDNAPVFVDGDKKAITIDAIGFVFGMPVGRVEAIDADEGLNGEVIYEVDSEYVRIDSRTGVFSLMPNIMGNDQIQFKVIARDQGKPSKHSYIPVVVSIQNRIERYEILPRYSVVINESTTVGETIIDLNPLKNSTRFYFSIKNESALNMFMFDLLIDGKIILRYLPEDVAPFLWRELIPVVVKDTLLASEYETLIDINTQNRKNRSPTCPELNNLKVLENSPIGTILGQLQGEDPDFGLNGVLFYRLLDNLDKFILEEHTGILKTRMIFDAEARADYQILYQISDLGNKPLKIDCSANIVIMDVNDSPPIFDQIFYYAEIPFEGGKNLLNFTANDLDTGENAQITYSIRDKYHKFEIDFETGALSSNSNLTSEQLYNITIIATDHGKPSLSSESFALLRTSSDPNTTPKFKPIESITISEATELGTIVATFEAKAGLATISYQLIDNSMHFELDPYSGELMLVKPLDYEAAQELSLTIMAKTKTANNTQQIQITIIDENDHEPIILTDVFTIQENQPGGSVVGNILVSDMDSGTNAEVELDIIYQIPLGDEFSIQRSNLVANKALDREHIDKYQVMVRARDSGKPPKESRKIVIVLVGDQNELPSCNTMLNFYISSANMPFRQKIQCQDLDEGLNGSLGFQLLNETLANFITLAEDGTLTVHTRPKEPITTLHMIVSDRNDILNKNDPLRTSIEVHVTLINKREENEVILFTQSSYRFKVFLDISIGSMIGLIQTKSQSKRQFYLTGMRTKVKTIVYGIPFAIDKNSGELRLIHMLTSANEYLLDIVAVDSEGNTKSVQVIIEVDMPPVDFFLIERTFFEFSINESLPAGTVVGNLTLREKTSDVRFKWLKETKDNLPFTIDETSGRITVSNSLDFEQHTFYHAIVEIYTPKRVETVQIFFNILDANDNVPTFNSTSLHFFVREGAPIGSLIGKANAIDLDSNGNAQVRYQLIEAPQVATIDAFSGILRVSKEIDHDEAAFYKFKIRATDQAGLFSEVAAYLFIEDTNNHPPLILSSEHKAEIGEEASVGTFVYQFQFMDPDSVHNFNFRIEPQGDPFQQFVIDNEGRVSLANSLDRETMSQYKLTVVLCDDYPPSIVHCVKSRIEITVQDFNDNHPEFESPTTFLVSENAAIGAVVGTLNAFDKDLGINSTILFRIAPESLPNNEFFVDPLLGYLEVNTQLDREIVESYTFTVEAYDSGWPRLSTRQEITVRVIDKDDNGPELVDMLENPIELLENVPIGHRVTCLKYTDLDQDANAAAFFEVVDGNVDQHFRIGSLSGCLYVNSVLDFEKRQAYLLNVSMKGFVNDSLESFM</sequence>
<dbReference type="WBParaSite" id="ACRNAN_scaffold209.g22238.t1">
    <property type="protein sequence ID" value="ACRNAN_scaffold209.g22238.t1"/>
    <property type="gene ID" value="ACRNAN_scaffold209.g22238"/>
</dbReference>